<protein>
    <submittedName>
        <fullName evidence="6">Family 1 glycosylhydrolase</fullName>
    </submittedName>
</protein>
<dbReference type="AlphaFoldDB" id="A0A2A5SBU1"/>
<evidence type="ECO:0000313" key="7">
    <source>
        <dbReference type="Proteomes" id="UP000501558"/>
    </source>
</evidence>
<dbReference type="Gene3D" id="3.20.20.80">
    <property type="entry name" value="Glycosidases"/>
    <property type="match status" value="1"/>
</dbReference>
<keyword evidence="2 5" id="KW-0378">Hydrolase</keyword>
<evidence type="ECO:0000256" key="2">
    <source>
        <dbReference type="ARBA" id="ARBA00022801"/>
    </source>
</evidence>
<dbReference type="OrthoDB" id="9765195at2"/>
<dbReference type="RefSeq" id="WP_061774608.1">
    <property type="nucleotide sequence ID" value="NZ_BAAAXH010000078.1"/>
</dbReference>
<dbReference type="Proteomes" id="UP000501558">
    <property type="component" value="Chromosome"/>
</dbReference>
<dbReference type="PANTHER" id="PTHR10353">
    <property type="entry name" value="GLYCOSYL HYDROLASE"/>
    <property type="match status" value="1"/>
</dbReference>
<reference evidence="6 7" key="1">
    <citation type="submission" date="2019-12" db="EMBL/GenBank/DDBJ databases">
        <title>Whole genome sequences of Lactococcus raffinolactis strains isolated from sewage.</title>
        <authorList>
            <person name="Ybazeta G."/>
            <person name="Ross M."/>
            <person name="Brabant-Kirwan D."/>
            <person name="Saleh M."/>
            <person name="Dillon J.A."/>
            <person name="Splinter K."/>
            <person name="Nokhbeh R."/>
        </authorList>
    </citation>
    <scope>NUCLEOTIDE SEQUENCE [LARGE SCALE GENOMIC DNA]</scope>
    <source>
        <strain evidence="6 7">Lr_19_14</strain>
    </source>
</reference>
<gene>
    <name evidence="6" type="ORF">GU334_02175</name>
</gene>
<dbReference type="InterPro" id="IPR017853">
    <property type="entry name" value="GH"/>
</dbReference>
<dbReference type="GO" id="GO:0005829">
    <property type="term" value="C:cytosol"/>
    <property type="evidence" value="ECO:0007669"/>
    <property type="project" value="TreeGrafter"/>
</dbReference>
<evidence type="ECO:0000256" key="4">
    <source>
        <dbReference type="RuleBase" id="RU003690"/>
    </source>
</evidence>
<evidence type="ECO:0000256" key="3">
    <source>
        <dbReference type="ARBA" id="ARBA00023295"/>
    </source>
</evidence>
<dbReference type="InterPro" id="IPR018120">
    <property type="entry name" value="Glyco_hydro_1_AS"/>
</dbReference>
<dbReference type="EMBL" id="CP047628">
    <property type="protein sequence ID" value="QIW57798.1"/>
    <property type="molecule type" value="Genomic_DNA"/>
</dbReference>
<dbReference type="KEGG" id="lrn:CMV25_07195"/>
<accession>A0A2A5SBU1</accession>
<dbReference type="InterPro" id="IPR033132">
    <property type="entry name" value="GH_1_N_CS"/>
</dbReference>
<keyword evidence="7" id="KW-1185">Reference proteome</keyword>
<evidence type="ECO:0000256" key="5">
    <source>
        <dbReference type="RuleBase" id="RU004468"/>
    </source>
</evidence>
<dbReference type="SUPFAM" id="SSF51445">
    <property type="entry name" value="(Trans)glycosidases"/>
    <property type="match status" value="1"/>
</dbReference>
<sequence length="485" mass="54933">MEHKNLATFPKDFLWGSASAAYQVEGAYDEDGKGLSVWDDFVRIPGKTFKGTNGDVAVDHYHRYQEDVKLMAEMGMKAYRFSIAWTRIFPNGTGQVNEAGLKFYSDLIDDLLANGIEPLVTIYHWDLPQALQDAYGGWESRQIIPDFVNYAETLFKAYGDRVKYWVSLNEQNIFTHMGWQIATHPPGKKDPKLFYQVNHHANLANAAVINKFHDMNIAGKIGPSFAYSPQYAFDSNPLNVLAAENAEEMGAHFWMDVYAYGEYPIVAWNYLKARGLAPKFAPGDAELLKSAKPDFMGLNYYQSGTNTWNPIDGGVENKDSYQMNTTGKKGTAKASGILGLQKSVTNPFLETTNWDWAIDPVGLRIALRRIASRYRLPILITENGLGEYDKLEAGQVHDDYRIDFLRKHVLAIKEAISDGVDVIGYTTWSYTDLLSWLNGYQKRYGFVYVDQDETMTGSLKRIPKDSYYWYKDVIASNGDDLSLLQ</sequence>
<comment type="similarity">
    <text evidence="1 4">Belongs to the glycosyl hydrolase 1 family.</text>
</comment>
<dbReference type="GeneID" id="93295850"/>
<dbReference type="FunFam" id="3.20.20.80:FF:000004">
    <property type="entry name" value="Beta-glucosidase 6-phospho-beta-glucosidase"/>
    <property type="match status" value="1"/>
</dbReference>
<dbReference type="Pfam" id="PF00232">
    <property type="entry name" value="Glyco_hydro_1"/>
    <property type="match status" value="1"/>
</dbReference>
<dbReference type="PROSITE" id="PS00653">
    <property type="entry name" value="GLYCOSYL_HYDROL_F1_2"/>
    <property type="match status" value="1"/>
</dbReference>
<dbReference type="InterPro" id="IPR001360">
    <property type="entry name" value="Glyco_hydro_1"/>
</dbReference>
<evidence type="ECO:0000256" key="1">
    <source>
        <dbReference type="ARBA" id="ARBA00010838"/>
    </source>
</evidence>
<organism evidence="6 7">
    <name type="scientific">Pseudolactococcus raffinolactis</name>
    <dbReference type="NCBI Taxonomy" id="1366"/>
    <lineage>
        <taxon>Bacteria</taxon>
        <taxon>Bacillati</taxon>
        <taxon>Bacillota</taxon>
        <taxon>Bacilli</taxon>
        <taxon>Lactobacillales</taxon>
        <taxon>Streptococcaceae</taxon>
        <taxon>Pseudolactococcus</taxon>
    </lineage>
</organism>
<dbReference type="GO" id="GO:0016052">
    <property type="term" value="P:carbohydrate catabolic process"/>
    <property type="evidence" value="ECO:0007669"/>
    <property type="project" value="TreeGrafter"/>
</dbReference>
<dbReference type="PANTHER" id="PTHR10353:SF136">
    <property type="entry name" value="ARYL-PHOSPHO-BETA-D-GLUCOSIDASE BGLC"/>
    <property type="match status" value="1"/>
</dbReference>
<proteinExistence type="inferred from homology"/>
<evidence type="ECO:0000313" key="6">
    <source>
        <dbReference type="EMBL" id="QIW57798.1"/>
    </source>
</evidence>
<dbReference type="PROSITE" id="PS00572">
    <property type="entry name" value="GLYCOSYL_HYDROL_F1_1"/>
    <property type="match status" value="1"/>
</dbReference>
<dbReference type="PRINTS" id="PR00131">
    <property type="entry name" value="GLHYDRLASE1"/>
</dbReference>
<name>A0A2A5SBU1_9LACT</name>
<keyword evidence="3 5" id="KW-0326">Glycosidase</keyword>
<dbReference type="GO" id="GO:0008422">
    <property type="term" value="F:beta-glucosidase activity"/>
    <property type="evidence" value="ECO:0007669"/>
    <property type="project" value="TreeGrafter"/>
</dbReference>